<sequence length="141" mass="14844">MLRSAASTGKAPSGSDALAHLVHWLAAHAERLAEEDVQSLLTVGLSLYNTELEKSWNIDFESVVYASSLSTLAKTTAQDKPAAAGAGGAETSDPDQARARAEAAIAALVEMRRPGSPGALSAAKHGRRWTDSPQWALTYRG</sequence>
<dbReference type="AlphaFoldDB" id="A0A0F5K307"/>
<dbReference type="EMBL" id="LAQU01000005">
    <property type="protein sequence ID" value="KKB64249.1"/>
    <property type="molecule type" value="Genomic_DNA"/>
</dbReference>
<proteinExistence type="predicted"/>
<organism evidence="2 3">
    <name type="scientific">Robbsia andropogonis</name>
    <dbReference type="NCBI Taxonomy" id="28092"/>
    <lineage>
        <taxon>Bacteria</taxon>
        <taxon>Pseudomonadati</taxon>
        <taxon>Pseudomonadota</taxon>
        <taxon>Betaproteobacteria</taxon>
        <taxon>Burkholderiales</taxon>
        <taxon>Burkholderiaceae</taxon>
        <taxon>Robbsia</taxon>
    </lineage>
</organism>
<accession>A0A0F5K307</accession>
<dbReference type="RefSeq" id="WP_024904120.1">
    <property type="nucleotide sequence ID" value="NZ_LAQU01000005.1"/>
</dbReference>
<keyword evidence="3" id="KW-1185">Reference proteome</keyword>
<dbReference type="Proteomes" id="UP000033618">
    <property type="component" value="Unassembled WGS sequence"/>
</dbReference>
<name>A0A0F5K307_9BURK</name>
<protein>
    <submittedName>
        <fullName evidence="2">Uncharacterized protein</fullName>
    </submittedName>
</protein>
<dbReference type="STRING" id="28092.WM40_07105"/>
<evidence type="ECO:0000313" key="3">
    <source>
        <dbReference type="Proteomes" id="UP000033618"/>
    </source>
</evidence>
<evidence type="ECO:0000313" key="2">
    <source>
        <dbReference type="EMBL" id="KKB64249.1"/>
    </source>
</evidence>
<dbReference type="PATRIC" id="fig|28092.6.peg.1678"/>
<feature type="region of interest" description="Disordered" evidence="1">
    <location>
        <begin position="76"/>
        <end position="98"/>
    </location>
</feature>
<evidence type="ECO:0000256" key="1">
    <source>
        <dbReference type="SAM" id="MobiDB-lite"/>
    </source>
</evidence>
<gene>
    <name evidence="2" type="ORF">WM40_07105</name>
</gene>
<reference evidence="2 3" key="1">
    <citation type="submission" date="2015-03" db="EMBL/GenBank/DDBJ databases">
        <title>Draft Genome Sequence of Burkholderia andropogonis type strain ICMP2807, isolated from Sorghum bicolor.</title>
        <authorList>
            <person name="Lopes-Santos L."/>
            <person name="Castro D.B."/>
            <person name="Ottoboni L.M."/>
            <person name="Park D."/>
            <person name="Weirc B.S."/>
            <person name="Destefano S.A."/>
        </authorList>
    </citation>
    <scope>NUCLEOTIDE SEQUENCE [LARGE SCALE GENOMIC DNA]</scope>
    <source>
        <strain evidence="2 3">ICMP2807</strain>
    </source>
</reference>
<comment type="caution">
    <text evidence="2">The sequence shown here is derived from an EMBL/GenBank/DDBJ whole genome shotgun (WGS) entry which is preliminary data.</text>
</comment>